<accession>A0A915BBZ1</accession>
<feature type="signal peptide" evidence="1">
    <location>
        <begin position="1"/>
        <end position="18"/>
    </location>
</feature>
<dbReference type="PANTHER" id="PTHR37437">
    <property type="entry name" value="LIPOCALIN-RELATED PROTEIN-RELATED"/>
    <property type="match status" value="1"/>
</dbReference>
<dbReference type="Proteomes" id="UP000887569">
    <property type="component" value="Unplaced"/>
</dbReference>
<sequence>MTPVNCCLLIVLIRSADARSESLLDLFGLNTGRAGTVNRIPLDDIARISEPLPQVTLLDGLPAVPGVVGSLPGIGGCLPAKMPLVSHTSPNFFQNFLRFIPGAQDYLNLLEKGNTSSFSTVDSFHEVNAKGPAKVGFGYGILHNQRAYIYFQEDPCPYQIIMIGPKNKISGQYEYIVLSNWAKYPTIAMARDVGEFSAKYRNVLVERFKHEGFVGNSVNFVDWTRCKPLTPISFVSDIVNRFLFG</sequence>
<evidence type="ECO:0000259" key="2">
    <source>
        <dbReference type="Pfam" id="PF24976"/>
    </source>
</evidence>
<dbReference type="Pfam" id="PF24976">
    <property type="entry name" value="Lipocalin_10"/>
    <property type="match status" value="1"/>
</dbReference>
<name>A0A915BBZ1_PARUN</name>
<keyword evidence="3" id="KW-1185">Reference proteome</keyword>
<dbReference type="InterPro" id="IPR056868">
    <property type="entry name" value="Lipocalin_dom_nem"/>
</dbReference>
<dbReference type="WBParaSite" id="PgR033_g097_t01">
    <property type="protein sequence ID" value="PgR033_g097_t01"/>
    <property type="gene ID" value="PgR033_g097"/>
</dbReference>
<organism evidence="3 5">
    <name type="scientific">Parascaris univalens</name>
    <name type="common">Nematode worm</name>
    <dbReference type="NCBI Taxonomy" id="6257"/>
    <lineage>
        <taxon>Eukaryota</taxon>
        <taxon>Metazoa</taxon>
        <taxon>Ecdysozoa</taxon>
        <taxon>Nematoda</taxon>
        <taxon>Chromadorea</taxon>
        <taxon>Rhabditida</taxon>
        <taxon>Spirurina</taxon>
        <taxon>Ascaridomorpha</taxon>
        <taxon>Ascaridoidea</taxon>
        <taxon>Ascarididae</taxon>
        <taxon>Parascaris</taxon>
    </lineage>
</organism>
<protein>
    <recommendedName>
        <fullName evidence="2">Lipocalin domain-containing protein</fullName>
    </recommendedName>
</protein>
<reference evidence="4 5" key="1">
    <citation type="submission" date="2022-11" db="UniProtKB">
        <authorList>
            <consortium name="WormBaseParasite"/>
        </authorList>
    </citation>
    <scope>IDENTIFICATION</scope>
</reference>
<feature type="domain" description="Lipocalin" evidence="2">
    <location>
        <begin position="103"/>
        <end position="235"/>
    </location>
</feature>
<evidence type="ECO:0000313" key="5">
    <source>
        <dbReference type="WBParaSite" id="PgR033_g097_t01"/>
    </source>
</evidence>
<feature type="chain" id="PRO_5038324307" description="Lipocalin domain-containing protein" evidence="1">
    <location>
        <begin position="19"/>
        <end position="245"/>
    </location>
</feature>
<evidence type="ECO:0000313" key="3">
    <source>
        <dbReference type="Proteomes" id="UP000887569"/>
    </source>
</evidence>
<evidence type="ECO:0000313" key="4">
    <source>
        <dbReference type="WBParaSite" id="PgR001X_g181_t01"/>
    </source>
</evidence>
<evidence type="ECO:0000256" key="1">
    <source>
        <dbReference type="SAM" id="SignalP"/>
    </source>
</evidence>
<dbReference type="PANTHER" id="PTHR37437:SF5">
    <property type="entry name" value="LIPOCALIN-RELATED PROTEIN"/>
    <property type="match status" value="1"/>
</dbReference>
<dbReference type="AlphaFoldDB" id="A0A915BBZ1"/>
<proteinExistence type="predicted"/>
<dbReference type="WBParaSite" id="PgR001X_g181_t01">
    <property type="protein sequence ID" value="PgR001X_g181_t01"/>
    <property type="gene ID" value="PgR001X_g181"/>
</dbReference>
<keyword evidence="1" id="KW-0732">Signal</keyword>